<proteinExistence type="predicted"/>
<dbReference type="AlphaFoldDB" id="A0A9X2EG99"/>
<keyword evidence="3" id="KW-1185">Reference proteome</keyword>
<organism evidence="2 3">
    <name type="scientific">Sphingomicrobium sediminis</name>
    <dbReference type="NCBI Taxonomy" id="2950949"/>
    <lineage>
        <taxon>Bacteria</taxon>
        <taxon>Pseudomonadati</taxon>
        <taxon>Pseudomonadota</taxon>
        <taxon>Alphaproteobacteria</taxon>
        <taxon>Sphingomonadales</taxon>
        <taxon>Sphingomonadaceae</taxon>
        <taxon>Sphingomicrobium</taxon>
    </lineage>
</organism>
<accession>A0A9X2EG99</accession>
<dbReference type="Proteomes" id="UP001155128">
    <property type="component" value="Unassembled WGS sequence"/>
</dbReference>
<gene>
    <name evidence="2" type="ORF">NDO55_06460</name>
</gene>
<keyword evidence="1" id="KW-1133">Transmembrane helix</keyword>
<name>A0A9X2EG99_9SPHN</name>
<comment type="caution">
    <text evidence="2">The sequence shown here is derived from an EMBL/GenBank/DDBJ whole genome shotgun (WGS) entry which is preliminary data.</text>
</comment>
<keyword evidence="1" id="KW-0812">Transmembrane</keyword>
<feature type="transmembrane region" description="Helical" evidence="1">
    <location>
        <begin position="29"/>
        <end position="46"/>
    </location>
</feature>
<dbReference type="EMBL" id="JAMSHT010000001">
    <property type="protein sequence ID" value="MCM8557458.1"/>
    <property type="molecule type" value="Genomic_DNA"/>
</dbReference>
<protein>
    <submittedName>
        <fullName evidence="2">Uncharacterized protein</fullName>
    </submittedName>
</protein>
<keyword evidence="1" id="KW-0472">Membrane</keyword>
<evidence type="ECO:0000313" key="3">
    <source>
        <dbReference type="Proteomes" id="UP001155128"/>
    </source>
</evidence>
<evidence type="ECO:0000313" key="2">
    <source>
        <dbReference type="EMBL" id="MCM8557458.1"/>
    </source>
</evidence>
<dbReference type="RefSeq" id="WP_252113525.1">
    <property type="nucleotide sequence ID" value="NZ_JAMSHT010000001.1"/>
</dbReference>
<feature type="transmembrane region" description="Helical" evidence="1">
    <location>
        <begin position="5"/>
        <end position="23"/>
    </location>
</feature>
<reference evidence="2" key="1">
    <citation type="submission" date="2022-06" db="EMBL/GenBank/DDBJ databases">
        <title>Sphingomicrobium sedimins sp. nov., a marine bacterium isolated from tidal flat.</title>
        <authorList>
            <person name="Kim C.-H."/>
            <person name="Yoo Y."/>
            <person name="Kim J.-J."/>
        </authorList>
    </citation>
    <scope>NUCLEOTIDE SEQUENCE</scope>
    <source>
        <strain evidence="2">GRR-S6-50</strain>
    </source>
</reference>
<evidence type="ECO:0000256" key="1">
    <source>
        <dbReference type="SAM" id="Phobius"/>
    </source>
</evidence>
<sequence length="50" mass="5295">MIVGLASVLFIALFGWGNIYFGWSDPDGKVQAALFAAFALGILAGYKTRG</sequence>